<keyword evidence="6 9" id="KW-1133">Transmembrane helix</keyword>
<evidence type="ECO:0000256" key="4">
    <source>
        <dbReference type="ARBA" id="ARBA00022519"/>
    </source>
</evidence>
<dbReference type="PANTHER" id="PTHR35011">
    <property type="entry name" value="2,3-DIKETO-L-GULONATE TRAP TRANSPORTER SMALL PERMEASE PROTEIN YIAM"/>
    <property type="match status" value="1"/>
</dbReference>
<dbReference type="InterPro" id="IPR055348">
    <property type="entry name" value="DctQ"/>
</dbReference>
<feature type="transmembrane region" description="Helical" evidence="9">
    <location>
        <begin position="141"/>
        <end position="162"/>
    </location>
</feature>
<accession>A0A498CP52</accession>
<dbReference type="InterPro" id="IPR007387">
    <property type="entry name" value="TRAP_DctQ"/>
</dbReference>
<evidence type="ECO:0000313" key="11">
    <source>
        <dbReference type="EMBL" id="RLL13816.1"/>
    </source>
</evidence>
<dbReference type="PANTHER" id="PTHR35011:SF2">
    <property type="entry name" value="2,3-DIKETO-L-GULONATE TRAP TRANSPORTER SMALL PERMEASE PROTEIN YIAM"/>
    <property type="match status" value="1"/>
</dbReference>
<evidence type="ECO:0000256" key="9">
    <source>
        <dbReference type="SAM" id="Phobius"/>
    </source>
</evidence>
<evidence type="ECO:0000256" key="7">
    <source>
        <dbReference type="ARBA" id="ARBA00023136"/>
    </source>
</evidence>
<evidence type="ECO:0000256" key="1">
    <source>
        <dbReference type="ARBA" id="ARBA00004429"/>
    </source>
</evidence>
<dbReference type="GO" id="GO:0015740">
    <property type="term" value="P:C4-dicarboxylate transport"/>
    <property type="evidence" value="ECO:0007669"/>
    <property type="project" value="TreeGrafter"/>
</dbReference>
<gene>
    <name evidence="11" type="ORF">D4A47_02705</name>
</gene>
<evidence type="ECO:0000259" key="10">
    <source>
        <dbReference type="Pfam" id="PF04290"/>
    </source>
</evidence>
<keyword evidence="7 9" id="KW-0472">Membrane</keyword>
<organism evidence="11 12">
    <name type="scientific">Anaerotruncus massiliensis</name>
    <name type="common">ex Liu et al. 2021</name>
    <dbReference type="NCBI Taxonomy" id="2321404"/>
    <lineage>
        <taxon>Bacteria</taxon>
        <taxon>Bacillati</taxon>
        <taxon>Bacillota</taxon>
        <taxon>Clostridia</taxon>
        <taxon>Eubacteriales</taxon>
        <taxon>Oscillospiraceae</taxon>
        <taxon>Anaerotruncus</taxon>
    </lineage>
</organism>
<comment type="caution">
    <text evidence="11">The sequence shown here is derived from an EMBL/GenBank/DDBJ whole genome shotgun (WGS) entry which is preliminary data.</text>
</comment>
<evidence type="ECO:0000256" key="2">
    <source>
        <dbReference type="ARBA" id="ARBA00022448"/>
    </source>
</evidence>
<evidence type="ECO:0000256" key="8">
    <source>
        <dbReference type="ARBA" id="ARBA00038436"/>
    </source>
</evidence>
<dbReference type="Proteomes" id="UP000276301">
    <property type="component" value="Unassembled WGS sequence"/>
</dbReference>
<evidence type="ECO:0000256" key="5">
    <source>
        <dbReference type="ARBA" id="ARBA00022692"/>
    </source>
</evidence>
<name>A0A498CP52_9FIRM</name>
<dbReference type="AlphaFoldDB" id="A0A498CP52"/>
<reference evidence="11 12" key="1">
    <citation type="submission" date="2018-10" db="EMBL/GenBank/DDBJ databases">
        <title>Anaerotruncus faecis sp. nov., isolated from human feces.</title>
        <authorList>
            <person name="Wang Y.-J."/>
        </authorList>
    </citation>
    <scope>NUCLEOTIDE SEQUENCE [LARGE SCALE GENOMIC DNA]</scope>
    <source>
        <strain evidence="11 12">22A2-44</strain>
    </source>
</reference>
<dbReference type="Pfam" id="PF04290">
    <property type="entry name" value="DctQ"/>
    <property type="match status" value="1"/>
</dbReference>
<comment type="subcellular location">
    <subcellularLocation>
        <location evidence="1">Cell inner membrane</location>
        <topology evidence="1">Multi-pass membrane protein</topology>
    </subcellularLocation>
</comment>
<evidence type="ECO:0000313" key="12">
    <source>
        <dbReference type="Proteomes" id="UP000276301"/>
    </source>
</evidence>
<dbReference type="GO" id="GO:0005886">
    <property type="term" value="C:plasma membrane"/>
    <property type="evidence" value="ECO:0007669"/>
    <property type="project" value="UniProtKB-SubCell"/>
</dbReference>
<keyword evidence="12" id="KW-1185">Reference proteome</keyword>
<proteinExistence type="inferred from homology"/>
<keyword evidence="3" id="KW-1003">Cell membrane</keyword>
<feature type="transmembrane region" description="Helical" evidence="9">
    <location>
        <begin position="22"/>
        <end position="47"/>
    </location>
</feature>
<dbReference type="EMBL" id="RCHT01000002">
    <property type="protein sequence ID" value="RLL13816.1"/>
    <property type="molecule type" value="Genomic_DNA"/>
</dbReference>
<comment type="similarity">
    <text evidence="8">Belongs to the TRAP transporter small permease family.</text>
</comment>
<keyword evidence="2" id="KW-0813">Transport</keyword>
<feature type="transmembrane region" description="Helical" evidence="9">
    <location>
        <begin position="98"/>
        <end position="121"/>
    </location>
</feature>
<feature type="domain" description="Tripartite ATP-independent periplasmic transporters DctQ component" evidence="10">
    <location>
        <begin position="35"/>
        <end position="164"/>
    </location>
</feature>
<evidence type="ECO:0000256" key="6">
    <source>
        <dbReference type="ARBA" id="ARBA00022989"/>
    </source>
</evidence>
<protein>
    <submittedName>
        <fullName evidence="11">TRAP transporter small permease</fullName>
    </submittedName>
</protein>
<keyword evidence="5 9" id="KW-0812">Transmembrane</keyword>
<feature type="transmembrane region" description="Helical" evidence="9">
    <location>
        <begin position="59"/>
        <end position="77"/>
    </location>
</feature>
<sequence>MQVENESGGTGIIRLIDKCLDLFEMTVSALALLGMTVSVLLAIVLRYVLKVPNIAGEEISRYLLVTIVFIGISMCVRTRSHMGVTIFVDMLPACLRRVVMVIADIITTVTLGFISVLSWLYVASSLARPQFSVTTGMPMAVIYTVMALGLTLSALRSAMLFWSDYLTTTHPLSVQKGGDDQ</sequence>
<dbReference type="GO" id="GO:0022857">
    <property type="term" value="F:transmembrane transporter activity"/>
    <property type="evidence" value="ECO:0007669"/>
    <property type="project" value="TreeGrafter"/>
</dbReference>
<keyword evidence="4" id="KW-0997">Cell inner membrane</keyword>
<dbReference type="RefSeq" id="WP_121586038.1">
    <property type="nucleotide sequence ID" value="NZ_RCHT01000002.1"/>
</dbReference>
<evidence type="ECO:0000256" key="3">
    <source>
        <dbReference type="ARBA" id="ARBA00022475"/>
    </source>
</evidence>